<name>A0AAD9PMD9_9APIC</name>
<accession>A0AAD9PMD9</accession>
<keyword evidence="3 8" id="KW-0489">Methyltransferase</keyword>
<evidence type="ECO:0000256" key="2">
    <source>
        <dbReference type="ARBA" id="ARBA00021134"/>
    </source>
</evidence>
<sequence>MEVSGVQAIQSNGRYAFQSNLNKLFADSSRIPQSRAPCAKCSSRKRVCLCESISTLVGRADPYTIEDLVPVKGCISAICDGLNNLDIEAWSAHTKLLDETSLLVKHVSDISIQHNGNKVPGVELVTNAWLKFYEILVHYDLVKFLKPKIETEAVTLHSFHISECPGGFIAALNHYIKSKNLNAKLAFKAISLNPYYEANSHNIVLAEDILYRETADKWLCGVDNSGNVISVANIEYVWDRITGRGGNTRQNREGGPPILMDLCTADGSFNCQHDPNNQEVLTAPLKFAEVVCALGLIRIGGVFVIKMFSLLEESSLSLVAILSACFKRVEVYKPALSKRSSSEVYLVCMDFLGISSTLLCALCKRITDYGKILDQNGRAKAILPQEWIPPDFKLEFIDCAKMFAQRQARNLRHTMAQFKGAIDENCQYKKKREFAQAFVKQFDIKPIDPESRLVPPCISTRAITGKDTSSLGHVPKRHLPSLEIRQQFHLDCIKLRKERRGLEKTFRLDLNLPAPEVPPLLERALEFSRRYDPGHKFETLSGHDPENGEITPQECTVTIDPEGWRAELEAAMRAQEYIRSNWFTVVNIRPHDFNFSFFACNDLLHDAIAIRAWAGGALPITAADAVMQGSSIGEVLSDINAMPSAGAFHLAMVMRKHLNIERYKTFVEITCNMAQEFPAICILKRHGINGSILYDLQPGSDKGPFIHFESPYELQVILGGFCGEGTIERCLQYNYKALLQKQAPYKELTADFTRTSLAHSCDFVFCDVVVNGMQCSSEIAKEEIEHRHLLVAQIIQALNCLKDDGDLVIAWTSCFTRFTSGILLILACAFEKVHLYQPETDK</sequence>
<dbReference type="InterPro" id="IPR029063">
    <property type="entry name" value="SAM-dependent_MTases_sf"/>
</dbReference>
<comment type="caution">
    <text evidence="8">The sequence shown here is derived from an EMBL/GenBank/DDBJ whole genome shotgun (WGS) entry which is preliminary data.</text>
</comment>
<dbReference type="EC" id="2.1.1.296" evidence="1"/>
<dbReference type="PANTHER" id="PTHR16121:SF2">
    <property type="entry name" value="CAP-SPECIFIC MRNA (NUCLEOSIDE-2'-O-)-METHYLTRANSFERASE 2"/>
    <property type="match status" value="1"/>
</dbReference>
<dbReference type="SUPFAM" id="SSF53335">
    <property type="entry name" value="S-adenosyl-L-methionine-dependent methyltransferases"/>
    <property type="match status" value="1"/>
</dbReference>
<evidence type="ECO:0000313" key="9">
    <source>
        <dbReference type="Proteomes" id="UP001214638"/>
    </source>
</evidence>
<evidence type="ECO:0000256" key="3">
    <source>
        <dbReference type="ARBA" id="ARBA00022603"/>
    </source>
</evidence>
<dbReference type="GO" id="GO:0006370">
    <property type="term" value="P:7-methylguanosine mRNA capping"/>
    <property type="evidence" value="ECO:0007669"/>
    <property type="project" value="TreeGrafter"/>
</dbReference>
<evidence type="ECO:0000256" key="5">
    <source>
        <dbReference type="ARBA" id="ARBA00022691"/>
    </source>
</evidence>
<dbReference type="GO" id="GO:0005634">
    <property type="term" value="C:nucleus"/>
    <property type="evidence" value="ECO:0007669"/>
    <property type="project" value="UniProtKB-ARBA"/>
</dbReference>
<keyword evidence="4" id="KW-0808">Transferase</keyword>
<evidence type="ECO:0000259" key="7">
    <source>
        <dbReference type="PROSITE" id="PS51614"/>
    </source>
</evidence>
<dbReference type="Pfam" id="PF01728">
    <property type="entry name" value="FtsJ"/>
    <property type="match status" value="1"/>
</dbReference>
<dbReference type="InterPro" id="IPR050851">
    <property type="entry name" value="mRNA_Cap_2O-Ribose_MeTrfase"/>
</dbReference>
<organism evidence="8 9">
    <name type="scientific">Babesia duncani</name>
    <dbReference type="NCBI Taxonomy" id="323732"/>
    <lineage>
        <taxon>Eukaryota</taxon>
        <taxon>Sar</taxon>
        <taxon>Alveolata</taxon>
        <taxon>Apicomplexa</taxon>
        <taxon>Aconoidasida</taxon>
        <taxon>Piroplasmida</taxon>
        <taxon>Babesiidae</taxon>
        <taxon>Babesia</taxon>
    </lineage>
</organism>
<comment type="catalytic activity">
    <reaction evidence="6">
        <text>a 5'-end (N(7)-methyl 5'-triphosphoguanosine)-(2'-O-methyl-ribonucleoside)-(ribonucleotide) in mRNA + S-adenosyl-L-methionine = a 5'-end (N(7)-methyl 5'-triphosphoguanosine)-(2'-O-methyl-ribonucleoside)-(2'-O-methyl-ribonucleotide) in mRNA + S-adenosyl-L-homocysteine + H(+)</text>
        <dbReference type="Rhea" id="RHEA:67024"/>
        <dbReference type="Rhea" id="RHEA-COMP:17169"/>
        <dbReference type="Rhea" id="RHEA-COMP:17170"/>
        <dbReference type="ChEBI" id="CHEBI:15378"/>
        <dbReference type="ChEBI" id="CHEBI:57856"/>
        <dbReference type="ChEBI" id="CHEBI:59789"/>
        <dbReference type="ChEBI" id="CHEBI:167612"/>
        <dbReference type="ChEBI" id="CHEBI:167614"/>
        <dbReference type="EC" id="2.1.1.296"/>
    </reaction>
</comment>
<dbReference type="PANTHER" id="PTHR16121">
    <property type="entry name" value="CAP-SPECIFIC MRNA (NUCLEOSIDE-2'-O-)-METHYLTRANSFERASE 1-RELATED"/>
    <property type="match status" value="1"/>
</dbReference>
<dbReference type="GO" id="GO:0120550">
    <property type="term" value="F:methyltransferase cap2 activity"/>
    <property type="evidence" value="ECO:0007669"/>
    <property type="project" value="UniProtKB-EC"/>
</dbReference>
<keyword evidence="5" id="KW-0949">S-adenosyl-L-methionine</keyword>
<feature type="domain" description="Adrift-type SAM-dependent 2'-O-MTase" evidence="7">
    <location>
        <begin position="123"/>
        <end position="353"/>
    </location>
</feature>
<dbReference type="Proteomes" id="UP001214638">
    <property type="component" value="Unassembled WGS sequence"/>
</dbReference>
<evidence type="ECO:0000256" key="1">
    <source>
        <dbReference type="ARBA" id="ARBA00012770"/>
    </source>
</evidence>
<dbReference type="GO" id="GO:0032259">
    <property type="term" value="P:methylation"/>
    <property type="evidence" value="ECO:0007669"/>
    <property type="project" value="UniProtKB-KW"/>
</dbReference>
<dbReference type="InterPro" id="IPR025807">
    <property type="entry name" value="Adrift-typ_MeTrfase"/>
</dbReference>
<dbReference type="InterPro" id="IPR002877">
    <property type="entry name" value="RNA_MeTrfase_FtsJ_dom"/>
</dbReference>
<proteinExistence type="predicted"/>
<dbReference type="KEGG" id="bdw:94334765"/>
<dbReference type="GO" id="GO:0005737">
    <property type="term" value="C:cytoplasm"/>
    <property type="evidence" value="ECO:0007669"/>
    <property type="project" value="TreeGrafter"/>
</dbReference>
<dbReference type="Gene3D" id="3.40.50.12760">
    <property type="match status" value="2"/>
</dbReference>
<keyword evidence="9" id="KW-1185">Reference proteome</keyword>
<evidence type="ECO:0000256" key="4">
    <source>
        <dbReference type="ARBA" id="ARBA00022679"/>
    </source>
</evidence>
<dbReference type="GO" id="GO:0004483">
    <property type="term" value="F:methyltransferase cap1 activity"/>
    <property type="evidence" value="ECO:0007669"/>
    <property type="project" value="TreeGrafter"/>
</dbReference>
<dbReference type="PROSITE" id="PS51614">
    <property type="entry name" value="SAM_MT_ADRIFT"/>
    <property type="match status" value="1"/>
</dbReference>
<reference evidence="8" key="1">
    <citation type="journal article" date="2023" name="Nat. Microbiol.">
        <title>Babesia duncani multi-omics identifies virulence factors and drug targets.</title>
        <authorList>
            <person name="Singh P."/>
            <person name="Lonardi S."/>
            <person name="Liang Q."/>
            <person name="Vydyam P."/>
            <person name="Khabirova E."/>
            <person name="Fang T."/>
            <person name="Gihaz S."/>
            <person name="Thekkiniath J."/>
            <person name="Munshi M."/>
            <person name="Abel S."/>
            <person name="Ciampossin L."/>
            <person name="Batugedara G."/>
            <person name="Gupta M."/>
            <person name="Lu X.M."/>
            <person name="Lenz T."/>
            <person name="Chakravarty S."/>
            <person name="Cornillot E."/>
            <person name="Hu Y."/>
            <person name="Ma W."/>
            <person name="Gonzalez L.M."/>
            <person name="Sanchez S."/>
            <person name="Estrada K."/>
            <person name="Sanchez-Flores A."/>
            <person name="Montero E."/>
            <person name="Harb O.S."/>
            <person name="Le Roch K.G."/>
            <person name="Mamoun C.B."/>
        </authorList>
    </citation>
    <scope>NUCLEOTIDE SEQUENCE</scope>
    <source>
        <strain evidence="8">WA1</strain>
    </source>
</reference>
<dbReference type="GeneID" id="94334765"/>
<gene>
    <name evidence="8" type="ORF">BdWA1_000467</name>
</gene>
<evidence type="ECO:0000256" key="6">
    <source>
        <dbReference type="ARBA" id="ARBA00049477"/>
    </source>
</evidence>
<dbReference type="AlphaFoldDB" id="A0AAD9PMD9"/>
<dbReference type="RefSeq" id="XP_067804309.1">
    <property type="nucleotide sequence ID" value="XM_067945518.1"/>
</dbReference>
<dbReference type="EMBL" id="JALLKP010000001">
    <property type="protein sequence ID" value="KAK2197467.1"/>
    <property type="molecule type" value="Genomic_DNA"/>
</dbReference>
<protein>
    <recommendedName>
        <fullName evidence="2">Cap-specific mRNA (nucleoside-2'-O-)-methyltransferase 2</fullName>
        <ecNumber evidence="1">2.1.1.296</ecNumber>
    </recommendedName>
</protein>
<evidence type="ECO:0000313" key="8">
    <source>
        <dbReference type="EMBL" id="KAK2197467.1"/>
    </source>
</evidence>